<evidence type="ECO:0000313" key="2">
    <source>
        <dbReference type="EMBL" id="CAK0901598.1"/>
    </source>
</evidence>
<proteinExistence type="predicted"/>
<feature type="non-terminal residue" evidence="2">
    <location>
        <position position="1"/>
    </location>
</feature>
<dbReference type="Proteomes" id="UP001189429">
    <property type="component" value="Unassembled WGS sequence"/>
</dbReference>
<feature type="non-terminal residue" evidence="2">
    <location>
        <position position="119"/>
    </location>
</feature>
<gene>
    <name evidence="2" type="ORF">PCOR1329_LOCUS78502</name>
</gene>
<organism evidence="2 3">
    <name type="scientific">Prorocentrum cordatum</name>
    <dbReference type="NCBI Taxonomy" id="2364126"/>
    <lineage>
        <taxon>Eukaryota</taxon>
        <taxon>Sar</taxon>
        <taxon>Alveolata</taxon>
        <taxon>Dinophyceae</taxon>
        <taxon>Prorocentrales</taxon>
        <taxon>Prorocentraceae</taxon>
        <taxon>Prorocentrum</taxon>
    </lineage>
</organism>
<dbReference type="InterPro" id="IPR036465">
    <property type="entry name" value="vWFA_dom_sf"/>
</dbReference>
<name>A0ABN9XTQ3_9DINO</name>
<protein>
    <recommendedName>
        <fullName evidence="4">Protein-serine/threonine phosphatase</fullName>
    </recommendedName>
</protein>
<sequence length="119" mass="12618">ECVGDEICSTRQDLVVAFDGSGRPNQEGVNIGRRFALSLTGRYWSTYYGESFDNATAAAALPRPSATESPSARRPPDTSAGQALQAADNMFANDQEDAQGAALAISDGKDTSTHRSTMQ</sequence>
<keyword evidence="3" id="KW-1185">Reference proteome</keyword>
<dbReference type="SUPFAM" id="SSF53300">
    <property type="entry name" value="vWA-like"/>
    <property type="match status" value="1"/>
</dbReference>
<comment type="caution">
    <text evidence="2">The sequence shown here is derived from an EMBL/GenBank/DDBJ whole genome shotgun (WGS) entry which is preliminary data.</text>
</comment>
<evidence type="ECO:0008006" key="4">
    <source>
        <dbReference type="Google" id="ProtNLM"/>
    </source>
</evidence>
<accession>A0ABN9XTQ3</accession>
<feature type="region of interest" description="Disordered" evidence="1">
    <location>
        <begin position="59"/>
        <end position="119"/>
    </location>
</feature>
<evidence type="ECO:0000313" key="3">
    <source>
        <dbReference type="Proteomes" id="UP001189429"/>
    </source>
</evidence>
<evidence type="ECO:0000256" key="1">
    <source>
        <dbReference type="SAM" id="MobiDB-lite"/>
    </source>
</evidence>
<reference evidence="2" key="1">
    <citation type="submission" date="2023-10" db="EMBL/GenBank/DDBJ databases">
        <authorList>
            <person name="Chen Y."/>
            <person name="Shah S."/>
            <person name="Dougan E. K."/>
            <person name="Thang M."/>
            <person name="Chan C."/>
        </authorList>
    </citation>
    <scope>NUCLEOTIDE SEQUENCE [LARGE SCALE GENOMIC DNA]</scope>
</reference>
<dbReference type="EMBL" id="CAUYUJ010020949">
    <property type="protein sequence ID" value="CAK0901598.1"/>
    <property type="molecule type" value="Genomic_DNA"/>
</dbReference>